<dbReference type="OrthoDB" id="538216at2759"/>
<dbReference type="PANTHER" id="PTHR20932:SF13">
    <property type="entry name" value="LD36653P"/>
    <property type="match status" value="1"/>
</dbReference>
<proteinExistence type="predicted"/>
<name>A0A9P0B0S1_BRAAE</name>
<keyword evidence="1" id="KW-0812">Transmembrane</keyword>
<dbReference type="Proteomes" id="UP001154078">
    <property type="component" value="Chromosome 2"/>
</dbReference>
<feature type="transmembrane region" description="Helical" evidence="1">
    <location>
        <begin position="198"/>
        <end position="223"/>
    </location>
</feature>
<dbReference type="AlphaFoldDB" id="A0A9P0B0S1"/>
<dbReference type="InterPro" id="IPR045030">
    <property type="entry name" value="LYSM1-4"/>
</dbReference>
<dbReference type="InterPro" id="IPR036779">
    <property type="entry name" value="LysM_dom_sf"/>
</dbReference>
<dbReference type="Gene3D" id="3.10.350.10">
    <property type="entry name" value="LysM domain"/>
    <property type="match status" value="1"/>
</dbReference>
<dbReference type="CDD" id="cd00118">
    <property type="entry name" value="LysM"/>
    <property type="match status" value="1"/>
</dbReference>
<keyword evidence="4" id="KW-1185">Reference proteome</keyword>
<gene>
    <name evidence="3" type="ORF">MELIAE_LOCUS4635</name>
</gene>
<reference evidence="3" key="1">
    <citation type="submission" date="2021-12" db="EMBL/GenBank/DDBJ databases">
        <authorList>
            <person name="King R."/>
        </authorList>
    </citation>
    <scope>NUCLEOTIDE SEQUENCE</scope>
</reference>
<accession>A0A9P0B0S1</accession>
<protein>
    <recommendedName>
        <fullName evidence="2">LysM domain-containing protein</fullName>
    </recommendedName>
</protein>
<evidence type="ECO:0000256" key="1">
    <source>
        <dbReference type="SAM" id="Phobius"/>
    </source>
</evidence>
<evidence type="ECO:0000259" key="2">
    <source>
        <dbReference type="PROSITE" id="PS51782"/>
    </source>
</evidence>
<dbReference type="InterPro" id="IPR018392">
    <property type="entry name" value="LysM"/>
</dbReference>
<keyword evidence="1" id="KW-0472">Membrane</keyword>
<dbReference type="PANTHER" id="PTHR20932">
    <property type="entry name" value="LYSM AND PUTATIVE PEPTIDOGLYCAN-BINDING DOMAIN-CONTAINING PROTEIN"/>
    <property type="match status" value="1"/>
</dbReference>
<organism evidence="3 4">
    <name type="scientific">Brassicogethes aeneus</name>
    <name type="common">Rape pollen beetle</name>
    <name type="synonym">Meligethes aeneus</name>
    <dbReference type="NCBI Taxonomy" id="1431903"/>
    <lineage>
        <taxon>Eukaryota</taxon>
        <taxon>Metazoa</taxon>
        <taxon>Ecdysozoa</taxon>
        <taxon>Arthropoda</taxon>
        <taxon>Hexapoda</taxon>
        <taxon>Insecta</taxon>
        <taxon>Pterygota</taxon>
        <taxon>Neoptera</taxon>
        <taxon>Endopterygota</taxon>
        <taxon>Coleoptera</taxon>
        <taxon>Polyphaga</taxon>
        <taxon>Cucujiformia</taxon>
        <taxon>Nitidulidae</taxon>
        <taxon>Meligethinae</taxon>
        <taxon>Brassicogethes</taxon>
    </lineage>
</organism>
<sequence length="237" mass="27317">MMIQRQKMKKYVTEYKKVDKDSDEETELLRLKTPKKEIPSIAKEVEENDTLQSLAIRYNCTIEDLKRLNGIQKENEIFAKRTIKVPYRPFTMAIGTHVSGKSSPSEITEEIVTSNLIDLDQFHTELNKNLESLLPKEENELEVNNIIFNSNLKSNKYHDVQEEQLIDYVEEEVNLLPQIEELPTATLKLKCSGADGDISWIALIICIGVVIVAVPLIYVFYIAEHPEKYQHNPTKKP</sequence>
<dbReference type="Pfam" id="PF01476">
    <property type="entry name" value="LysM"/>
    <property type="match status" value="1"/>
</dbReference>
<evidence type="ECO:0000313" key="3">
    <source>
        <dbReference type="EMBL" id="CAH0552207.1"/>
    </source>
</evidence>
<dbReference type="SUPFAM" id="SSF54106">
    <property type="entry name" value="LysM domain"/>
    <property type="match status" value="1"/>
</dbReference>
<dbReference type="PROSITE" id="PS51782">
    <property type="entry name" value="LYSM"/>
    <property type="match status" value="1"/>
</dbReference>
<keyword evidence="1" id="KW-1133">Transmembrane helix</keyword>
<feature type="domain" description="LysM" evidence="2">
    <location>
        <begin position="41"/>
        <end position="85"/>
    </location>
</feature>
<dbReference type="SMART" id="SM00257">
    <property type="entry name" value="LysM"/>
    <property type="match status" value="1"/>
</dbReference>
<dbReference type="EMBL" id="OV121133">
    <property type="protein sequence ID" value="CAH0552207.1"/>
    <property type="molecule type" value="Genomic_DNA"/>
</dbReference>
<evidence type="ECO:0000313" key="4">
    <source>
        <dbReference type="Proteomes" id="UP001154078"/>
    </source>
</evidence>